<proteinExistence type="predicted"/>
<organism evidence="1 2">
    <name type="scientific">Actinomadura namibiensis</name>
    <dbReference type="NCBI Taxonomy" id="182080"/>
    <lineage>
        <taxon>Bacteria</taxon>
        <taxon>Bacillati</taxon>
        <taxon>Actinomycetota</taxon>
        <taxon>Actinomycetes</taxon>
        <taxon>Streptosporangiales</taxon>
        <taxon>Thermomonosporaceae</taxon>
        <taxon>Actinomadura</taxon>
    </lineage>
</organism>
<gene>
    <name evidence="1" type="ORF">HNR61_008727</name>
</gene>
<protein>
    <submittedName>
        <fullName evidence="1">Uncharacterized protein</fullName>
    </submittedName>
</protein>
<dbReference type="EMBL" id="JACJIA010000019">
    <property type="protein sequence ID" value="MBA8957037.1"/>
    <property type="molecule type" value="Genomic_DNA"/>
</dbReference>
<sequence>MSEIRPHPPAEDANDGLFNDVIGELHRLFEAFGATPAPPPRLSDVELVAEIRRRAARVPIPTRPSHPLQPEGH</sequence>
<keyword evidence="2" id="KW-1185">Reference proteome</keyword>
<reference evidence="1 2" key="1">
    <citation type="submission" date="2020-08" db="EMBL/GenBank/DDBJ databases">
        <title>Genomic Encyclopedia of Type Strains, Phase IV (KMG-IV): sequencing the most valuable type-strain genomes for metagenomic binning, comparative biology and taxonomic classification.</title>
        <authorList>
            <person name="Goeker M."/>
        </authorList>
    </citation>
    <scope>NUCLEOTIDE SEQUENCE [LARGE SCALE GENOMIC DNA]</scope>
    <source>
        <strain evidence="1 2">DSM 44197</strain>
    </source>
</reference>
<dbReference type="RefSeq" id="WP_182848897.1">
    <property type="nucleotide sequence ID" value="NZ_BAAALP010000017.1"/>
</dbReference>
<dbReference type="Proteomes" id="UP000572680">
    <property type="component" value="Unassembled WGS sequence"/>
</dbReference>
<comment type="caution">
    <text evidence="1">The sequence shown here is derived from an EMBL/GenBank/DDBJ whole genome shotgun (WGS) entry which is preliminary data.</text>
</comment>
<accession>A0A7W3LZG1</accession>
<evidence type="ECO:0000313" key="2">
    <source>
        <dbReference type="Proteomes" id="UP000572680"/>
    </source>
</evidence>
<dbReference type="AlphaFoldDB" id="A0A7W3LZG1"/>
<name>A0A7W3LZG1_ACTNM</name>
<evidence type="ECO:0000313" key="1">
    <source>
        <dbReference type="EMBL" id="MBA8957037.1"/>
    </source>
</evidence>